<comment type="subcellular location">
    <subcellularLocation>
        <location evidence="1">Mitochondrion</location>
    </subcellularLocation>
</comment>
<comment type="caution">
    <text evidence="9">The sequence shown here is derived from an EMBL/GenBank/DDBJ whole genome shotgun (WGS) entry which is preliminary data.</text>
</comment>
<evidence type="ECO:0000256" key="3">
    <source>
        <dbReference type="ARBA" id="ARBA00022980"/>
    </source>
</evidence>
<sequence length="216" mass="23118">MICRTCVRRTAGVSLSSGARPIASSTARPFSTTLRARNASPPTPAASSESSSAPPNLTPLTPTGADGTPAAAAEPLSSCVEGTVLYGLNFLKGRTDPVALPDAAYPEWLWRCLEVQKKTDAASDADLGDEFSKSKKQRRLAAKRTRTNEAKMLASGDMEALAPKIPLQKQSINLPGSEDGSLADAMIAAGKREDLRRAMRKERKAKIKEENYLKTM</sequence>
<dbReference type="EMBL" id="JAUEPO010000001">
    <property type="protein sequence ID" value="KAK3336610.1"/>
    <property type="molecule type" value="Genomic_DNA"/>
</dbReference>
<accession>A0AAE0J4W1</accession>
<reference evidence="9" key="1">
    <citation type="journal article" date="2023" name="Mol. Phylogenet. Evol.">
        <title>Genome-scale phylogeny and comparative genomics of the fungal order Sordariales.</title>
        <authorList>
            <person name="Hensen N."/>
            <person name="Bonometti L."/>
            <person name="Westerberg I."/>
            <person name="Brannstrom I.O."/>
            <person name="Guillou S."/>
            <person name="Cros-Aarteil S."/>
            <person name="Calhoun S."/>
            <person name="Haridas S."/>
            <person name="Kuo A."/>
            <person name="Mondo S."/>
            <person name="Pangilinan J."/>
            <person name="Riley R."/>
            <person name="LaButti K."/>
            <person name="Andreopoulos B."/>
            <person name="Lipzen A."/>
            <person name="Chen C."/>
            <person name="Yan M."/>
            <person name="Daum C."/>
            <person name="Ng V."/>
            <person name="Clum A."/>
            <person name="Steindorff A."/>
            <person name="Ohm R.A."/>
            <person name="Martin F."/>
            <person name="Silar P."/>
            <person name="Natvig D.O."/>
            <person name="Lalanne C."/>
            <person name="Gautier V."/>
            <person name="Ament-Velasquez S.L."/>
            <person name="Kruys A."/>
            <person name="Hutchinson M.I."/>
            <person name="Powell A.J."/>
            <person name="Barry K."/>
            <person name="Miller A.N."/>
            <person name="Grigoriev I.V."/>
            <person name="Debuchy R."/>
            <person name="Gladieux P."/>
            <person name="Hiltunen Thoren M."/>
            <person name="Johannesson H."/>
        </authorList>
    </citation>
    <scope>NUCLEOTIDE SEQUENCE</scope>
    <source>
        <strain evidence="9">SMH4131-1</strain>
    </source>
</reference>
<keyword evidence="10" id="KW-1185">Reference proteome</keyword>
<reference evidence="9" key="2">
    <citation type="submission" date="2023-06" db="EMBL/GenBank/DDBJ databases">
        <authorList>
            <consortium name="Lawrence Berkeley National Laboratory"/>
            <person name="Haridas S."/>
            <person name="Hensen N."/>
            <person name="Bonometti L."/>
            <person name="Westerberg I."/>
            <person name="Brannstrom I.O."/>
            <person name="Guillou S."/>
            <person name="Cros-Aarteil S."/>
            <person name="Calhoun S."/>
            <person name="Kuo A."/>
            <person name="Mondo S."/>
            <person name="Pangilinan J."/>
            <person name="Riley R."/>
            <person name="Labutti K."/>
            <person name="Andreopoulos B."/>
            <person name="Lipzen A."/>
            <person name="Chen C."/>
            <person name="Yanf M."/>
            <person name="Daum C."/>
            <person name="Ng V."/>
            <person name="Clum A."/>
            <person name="Steindorff A."/>
            <person name="Ohm R."/>
            <person name="Martin F."/>
            <person name="Silar P."/>
            <person name="Natvig D."/>
            <person name="Lalanne C."/>
            <person name="Gautier V."/>
            <person name="Ament-Velasquez S.L."/>
            <person name="Kruys A."/>
            <person name="Hutchinson M.I."/>
            <person name="Powell A.J."/>
            <person name="Barry K."/>
            <person name="Miller A.N."/>
            <person name="Grigoriev I.V."/>
            <person name="Debuchy R."/>
            <person name="Gladieux P."/>
            <person name="Thoren M.H."/>
            <person name="Johannesson H."/>
        </authorList>
    </citation>
    <scope>NUCLEOTIDE SEQUENCE</scope>
    <source>
        <strain evidence="9">SMH4131-1</strain>
    </source>
</reference>
<evidence type="ECO:0000256" key="2">
    <source>
        <dbReference type="ARBA" id="ARBA00022946"/>
    </source>
</evidence>
<keyword evidence="3 9" id="KW-0689">Ribosomal protein</keyword>
<comment type="similarity">
    <text evidence="6">Belongs to the mitochondrion-specific ribosomal protein mL54 family.</text>
</comment>
<dbReference type="Pfam" id="PF08561">
    <property type="entry name" value="Ribosomal_L37"/>
    <property type="match status" value="1"/>
</dbReference>
<evidence type="ECO:0000256" key="8">
    <source>
        <dbReference type="SAM" id="MobiDB-lite"/>
    </source>
</evidence>
<dbReference type="PANTHER" id="PTHR28595">
    <property type="entry name" value="39S RIBOSOMAL PROTEIN L54, MITOCHONDRIAL"/>
    <property type="match status" value="1"/>
</dbReference>
<dbReference type="PANTHER" id="PTHR28595:SF1">
    <property type="entry name" value="LARGE RIBOSOMAL SUBUNIT PROTEIN ML54"/>
    <property type="match status" value="1"/>
</dbReference>
<organism evidence="9 10">
    <name type="scientific">Cercophora scortea</name>
    <dbReference type="NCBI Taxonomy" id="314031"/>
    <lineage>
        <taxon>Eukaryota</taxon>
        <taxon>Fungi</taxon>
        <taxon>Dikarya</taxon>
        <taxon>Ascomycota</taxon>
        <taxon>Pezizomycotina</taxon>
        <taxon>Sordariomycetes</taxon>
        <taxon>Sordariomycetidae</taxon>
        <taxon>Sordariales</taxon>
        <taxon>Lasiosphaeriaceae</taxon>
        <taxon>Cercophora</taxon>
    </lineage>
</organism>
<proteinExistence type="inferred from homology"/>
<keyword evidence="4" id="KW-0496">Mitochondrion</keyword>
<dbReference type="GO" id="GO:0005762">
    <property type="term" value="C:mitochondrial large ribosomal subunit"/>
    <property type="evidence" value="ECO:0007669"/>
    <property type="project" value="TreeGrafter"/>
</dbReference>
<dbReference type="GO" id="GO:0003735">
    <property type="term" value="F:structural constituent of ribosome"/>
    <property type="evidence" value="ECO:0007669"/>
    <property type="project" value="TreeGrafter"/>
</dbReference>
<feature type="compositionally biased region" description="Low complexity" evidence="8">
    <location>
        <begin position="45"/>
        <end position="72"/>
    </location>
</feature>
<protein>
    <recommendedName>
        <fullName evidence="7">Large ribosomal subunit protein mL54</fullName>
    </recommendedName>
</protein>
<dbReference type="InterPro" id="IPR013870">
    <property type="entry name" value="Ribosomal_mL54"/>
</dbReference>
<evidence type="ECO:0000256" key="5">
    <source>
        <dbReference type="ARBA" id="ARBA00023274"/>
    </source>
</evidence>
<evidence type="ECO:0000256" key="1">
    <source>
        <dbReference type="ARBA" id="ARBA00004173"/>
    </source>
</evidence>
<keyword evidence="2" id="KW-0809">Transit peptide</keyword>
<name>A0AAE0J4W1_9PEZI</name>
<feature type="region of interest" description="Disordered" evidence="8">
    <location>
        <begin position="17"/>
        <end position="72"/>
    </location>
</feature>
<evidence type="ECO:0000313" key="9">
    <source>
        <dbReference type="EMBL" id="KAK3336610.1"/>
    </source>
</evidence>
<keyword evidence="5" id="KW-0687">Ribonucleoprotein</keyword>
<evidence type="ECO:0000256" key="4">
    <source>
        <dbReference type="ARBA" id="ARBA00023128"/>
    </source>
</evidence>
<evidence type="ECO:0000256" key="6">
    <source>
        <dbReference type="ARBA" id="ARBA00033752"/>
    </source>
</evidence>
<dbReference type="Proteomes" id="UP001286456">
    <property type="component" value="Unassembled WGS sequence"/>
</dbReference>
<gene>
    <name evidence="9" type="ORF">B0T19DRAFT_471661</name>
</gene>
<evidence type="ECO:0000313" key="10">
    <source>
        <dbReference type="Proteomes" id="UP001286456"/>
    </source>
</evidence>
<evidence type="ECO:0000256" key="7">
    <source>
        <dbReference type="ARBA" id="ARBA00035179"/>
    </source>
</evidence>
<feature type="compositionally biased region" description="Polar residues" evidence="8">
    <location>
        <begin position="17"/>
        <end position="35"/>
    </location>
</feature>
<dbReference type="AlphaFoldDB" id="A0AAE0J4W1"/>